<keyword evidence="3" id="KW-0032">Aminotransferase</keyword>
<dbReference type="SUPFAM" id="SSF53383">
    <property type="entry name" value="PLP-dependent transferases"/>
    <property type="match status" value="1"/>
</dbReference>
<gene>
    <name evidence="3" type="ORF">IAA81_01300</name>
</gene>
<evidence type="ECO:0000313" key="4">
    <source>
        <dbReference type="Proteomes" id="UP000823638"/>
    </source>
</evidence>
<dbReference type="GO" id="GO:0030170">
    <property type="term" value="F:pyridoxal phosphate binding"/>
    <property type="evidence" value="ECO:0007669"/>
    <property type="project" value="TreeGrafter"/>
</dbReference>
<reference evidence="3" key="2">
    <citation type="journal article" date="2021" name="PeerJ">
        <title>Extensive microbial diversity within the chicken gut microbiome revealed by metagenomics and culture.</title>
        <authorList>
            <person name="Gilroy R."/>
            <person name="Ravi A."/>
            <person name="Getino M."/>
            <person name="Pursley I."/>
            <person name="Horton D.L."/>
            <person name="Alikhan N.F."/>
            <person name="Baker D."/>
            <person name="Gharbi K."/>
            <person name="Hall N."/>
            <person name="Watson M."/>
            <person name="Adriaenssens E.M."/>
            <person name="Foster-Nyarko E."/>
            <person name="Jarju S."/>
            <person name="Secka A."/>
            <person name="Antonio M."/>
            <person name="Oren A."/>
            <person name="Chaudhuri R.R."/>
            <person name="La Ragione R."/>
            <person name="Hildebrand F."/>
            <person name="Pallen M.J."/>
        </authorList>
    </citation>
    <scope>NUCLEOTIDE SEQUENCE</scope>
    <source>
        <strain evidence="3">10532</strain>
    </source>
</reference>
<sequence length="343" mass="37563">MKIEAYSPTIRRREMDAVLTCLVSEKIGPGEMNTKFGQLLKEKLPLDFSVALRSPTYALALSLKALGVEKGSKIIVSALAPFWHYSGVVAAGYEPLVVDVSSDTGFPTALVLENAVKEGGRAVVLHEPLGLLPEFREYESLGIPVIEDISQSFGAVSGEQKAGTFGSYCILGLEEKDLLTCAGGAVLIAGSRREGVVLKHLLEDVPSEELLPDVNSALGFVQLKELERNSQVSKEIHDLYIKSFFRNAGKHKMLLTAENVVPAVYSFPVVLSGGVKEVRAYAHKKEVETAFAFENSVYSKRQEEMENYINAKSLFLRTLLFPLYPRLGKTNVSKVIKVLATLP</sequence>
<dbReference type="Gene3D" id="3.90.1150.10">
    <property type="entry name" value="Aspartate Aminotransferase, domain 1"/>
    <property type="match status" value="1"/>
</dbReference>
<dbReference type="InterPro" id="IPR000653">
    <property type="entry name" value="DegT/StrS_aminotransferase"/>
</dbReference>
<comment type="similarity">
    <text evidence="1 2">Belongs to the DegT/DnrJ/EryC1 family.</text>
</comment>
<dbReference type="Gene3D" id="3.40.640.10">
    <property type="entry name" value="Type I PLP-dependent aspartate aminotransferase-like (Major domain)"/>
    <property type="match status" value="1"/>
</dbReference>
<evidence type="ECO:0000256" key="2">
    <source>
        <dbReference type="RuleBase" id="RU004508"/>
    </source>
</evidence>
<protein>
    <submittedName>
        <fullName evidence="3">DegT/DnrJ/EryC1/StrS aminotransferase family protein</fullName>
    </submittedName>
</protein>
<evidence type="ECO:0000256" key="1">
    <source>
        <dbReference type="ARBA" id="ARBA00037999"/>
    </source>
</evidence>
<comment type="caution">
    <text evidence="3">The sequence shown here is derived from an EMBL/GenBank/DDBJ whole genome shotgun (WGS) entry which is preliminary data.</text>
</comment>
<dbReference type="Proteomes" id="UP000823638">
    <property type="component" value="Unassembled WGS sequence"/>
</dbReference>
<proteinExistence type="inferred from homology"/>
<dbReference type="PANTHER" id="PTHR30244">
    <property type="entry name" value="TRANSAMINASE"/>
    <property type="match status" value="1"/>
</dbReference>
<organism evidence="3 4">
    <name type="scientific">Candidatus Gallitreponema excrementavium</name>
    <dbReference type="NCBI Taxonomy" id="2840840"/>
    <lineage>
        <taxon>Bacteria</taxon>
        <taxon>Pseudomonadati</taxon>
        <taxon>Spirochaetota</taxon>
        <taxon>Spirochaetia</taxon>
        <taxon>Spirochaetales</taxon>
        <taxon>Candidatus Gallitreponema</taxon>
    </lineage>
</organism>
<dbReference type="EMBL" id="JADIMM010000020">
    <property type="protein sequence ID" value="MBO8456846.1"/>
    <property type="molecule type" value="Genomic_DNA"/>
</dbReference>
<dbReference type="GO" id="GO:0000271">
    <property type="term" value="P:polysaccharide biosynthetic process"/>
    <property type="evidence" value="ECO:0007669"/>
    <property type="project" value="TreeGrafter"/>
</dbReference>
<dbReference type="InterPro" id="IPR015421">
    <property type="entry name" value="PyrdxlP-dep_Trfase_major"/>
</dbReference>
<keyword evidence="3" id="KW-0808">Transferase</keyword>
<dbReference type="AlphaFoldDB" id="A0A9D9HMZ2"/>
<reference evidence="3" key="1">
    <citation type="submission" date="2020-10" db="EMBL/GenBank/DDBJ databases">
        <authorList>
            <person name="Gilroy R."/>
        </authorList>
    </citation>
    <scope>NUCLEOTIDE SEQUENCE</scope>
    <source>
        <strain evidence="3">10532</strain>
    </source>
</reference>
<dbReference type="GO" id="GO:0008483">
    <property type="term" value="F:transaminase activity"/>
    <property type="evidence" value="ECO:0007669"/>
    <property type="project" value="UniProtKB-KW"/>
</dbReference>
<dbReference type="InterPro" id="IPR015422">
    <property type="entry name" value="PyrdxlP-dep_Trfase_small"/>
</dbReference>
<accession>A0A9D9HMZ2</accession>
<dbReference type="Pfam" id="PF01041">
    <property type="entry name" value="DegT_DnrJ_EryC1"/>
    <property type="match status" value="1"/>
</dbReference>
<dbReference type="PANTHER" id="PTHR30244:SF34">
    <property type="entry name" value="DTDP-4-AMINO-4,6-DIDEOXYGALACTOSE TRANSAMINASE"/>
    <property type="match status" value="1"/>
</dbReference>
<name>A0A9D9HMZ2_9SPIR</name>
<keyword evidence="2" id="KW-0663">Pyridoxal phosphate</keyword>
<dbReference type="InterPro" id="IPR015424">
    <property type="entry name" value="PyrdxlP-dep_Trfase"/>
</dbReference>
<evidence type="ECO:0000313" key="3">
    <source>
        <dbReference type="EMBL" id="MBO8456846.1"/>
    </source>
</evidence>